<keyword evidence="7" id="KW-1185">Reference proteome</keyword>
<reference evidence="6" key="2">
    <citation type="submission" date="2020-05" db="UniProtKB">
        <authorList>
            <consortium name="EnsemblMetazoa"/>
        </authorList>
    </citation>
    <scope>IDENTIFICATION</scope>
    <source>
        <strain evidence="6">Epiroticus2</strain>
    </source>
</reference>
<dbReference type="Pfam" id="PF16077">
    <property type="entry name" value="Spaetzle"/>
    <property type="match status" value="1"/>
</dbReference>
<evidence type="ECO:0000313" key="6">
    <source>
        <dbReference type="EnsemblMetazoa" id="AEPI010792-PA"/>
    </source>
</evidence>
<dbReference type="GO" id="GO:0005121">
    <property type="term" value="F:Toll binding"/>
    <property type="evidence" value="ECO:0007669"/>
    <property type="project" value="TreeGrafter"/>
</dbReference>
<dbReference type="GO" id="GO:0021556">
    <property type="term" value="P:central nervous system formation"/>
    <property type="evidence" value="ECO:0007669"/>
    <property type="project" value="TreeGrafter"/>
</dbReference>
<reference evidence="7" key="1">
    <citation type="submission" date="2013-03" db="EMBL/GenBank/DDBJ databases">
        <title>The Genome Sequence of Anopheles epiroticus epiroticus2.</title>
        <authorList>
            <consortium name="The Broad Institute Genomics Platform"/>
            <person name="Neafsey D.E."/>
            <person name="Howell P."/>
            <person name="Walker B."/>
            <person name="Young S.K."/>
            <person name="Zeng Q."/>
            <person name="Gargeya S."/>
            <person name="Fitzgerald M."/>
            <person name="Haas B."/>
            <person name="Abouelleil A."/>
            <person name="Allen A.W."/>
            <person name="Alvarado L."/>
            <person name="Arachchi H.M."/>
            <person name="Berlin A.M."/>
            <person name="Chapman S.B."/>
            <person name="Gainer-Dewar J."/>
            <person name="Goldberg J."/>
            <person name="Griggs A."/>
            <person name="Gujja S."/>
            <person name="Hansen M."/>
            <person name="Howarth C."/>
            <person name="Imamovic A."/>
            <person name="Ireland A."/>
            <person name="Larimer J."/>
            <person name="McCowan C."/>
            <person name="Murphy C."/>
            <person name="Pearson M."/>
            <person name="Poon T.W."/>
            <person name="Priest M."/>
            <person name="Roberts A."/>
            <person name="Saif S."/>
            <person name="Shea T."/>
            <person name="Sisk P."/>
            <person name="Sykes S."/>
            <person name="Wortman J."/>
            <person name="Nusbaum C."/>
            <person name="Birren B."/>
        </authorList>
    </citation>
    <scope>NUCLEOTIDE SEQUENCE [LARGE SCALE GENOMIC DNA]</scope>
    <source>
        <strain evidence="7">Epiroticus2</strain>
    </source>
</reference>
<evidence type="ECO:0000256" key="3">
    <source>
        <dbReference type="ARBA" id="ARBA00023180"/>
    </source>
</evidence>
<dbReference type="GO" id="GO:0008083">
    <property type="term" value="F:growth factor activity"/>
    <property type="evidence" value="ECO:0007669"/>
    <property type="project" value="TreeGrafter"/>
</dbReference>
<dbReference type="InterPro" id="IPR029034">
    <property type="entry name" value="Cystine-knot_cytokine"/>
</dbReference>
<dbReference type="PANTHER" id="PTHR23199:SF12">
    <property type="entry name" value="NEUROTROPHIN 1-RELATED"/>
    <property type="match status" value="1"/>
</dbReference>
<organism evidence="6 7">
    <name type="scientific">Anopheles epiroticus</name>
    <dbReference type="NCBI Taxonomy" id="199890"/>
    <lineage>
        <taxon>Eukaryota</taxon>
        <taxon>Metazoa</taxon>
        <taxon>Ecdysozoa</taxon>
        <taxon>Arthropoda</taxon>
        <taxon>Hexapoda</taxon>
        <taxon>Insecta</taxon>
        <taxon>Pterygota</taxon>
        <taxon>Neoptera</taxon>
        <taxon>Endopterygota</taxon>
        <taxon>Diptera</taxon>
        <taxon>Nematocera</taxon>
        <taxon>Culicoidea</taxon>
        <taxon>Culicidae</taxon>
        <taxon>Anophelinae</taxon>
        <taxon>Anopheles</taxon>
    </lineage>
</organism>
<feature type="domain" description="Spaetzle" evidence="5">
    <location>
        <begin position="207"/>
        <end position="279"/>
    </location>
</feature>
<accession>A0A182PV05</accession>
<evidence type="ECO:0000313" key="7">
    <source>
        <dbReference type="Proteomes" id="UP000075885"/>
    </source>
</evidence>
<dbReference type="Proteomes" id="UP000075885">
    <property type="component" value="Unassembled WGS sequence"/>
</dbReference>
<proteinExistence type="predicted"/>
<sequence length="284" mass="32500">MAGVQQLHANPQSFVPLARLRAIRDDDENRNIESIFRKDFKTSPAPKDGRNEEVEPSPTELVARAYPGGGSARPRQPVDKNEKNAMVYVVRDAEGKLVPKFADVRYTTPRPTPPAKEEPTAGSDGMILLKIADEQNENQELEFDEASYPANYPREAIERILRNHQPRYEDVFDRTIQREPLATRVDSEGDKYLCNSILHTEYPAVVENYTIVNYNRFYQRITYETCSHVNSICSNSFTADGYQLVCQQTYRYHKLFTVQPNAEKFTQVELKFPSCCKCAHVKLG</sequence>
<dbReference type="GO" id="GO:0005615">
    <property type="term" value="C:extracellular space"/>
    <property type="evidence" value="ECO:0007669"/>
    <property type="project" value="UniProtKB-ARBA"/>
</dbReference>
<dbReference type="GO" id="GO:0045087">
    <property type="term" value="P:innate immune response"/>
    <property type="evidence" value="ECO:0007669"/>
    <property type="project" value="TreeGrafter"/>
</dbReference>
<keyword evidence="2" id="KW-1015">Disulfide bond</keyword>
<dbReference type="STRING" id="199890.A0A182PV05"/>
<feature type="compositionally biased region" description="Basic and acidic residues" evidence="4">
    <location>
        <begin position="26"/>
        <end position="53"/>
    </location>
</feature>
<feature type="region of interest" description="Disordered" evidence="4">
    <location>
        <begin position="26"/>
        <end position="79"/>
    </location>
</feature>
<name>A0A182PV05_9DIPT</name>
<dbReference type="EnsemblMetazoa" id="AEPI010792-RA">
    <property type="protein sequence ID" value="AEPI010792-PA"/>
    <property type="gene ID" value="AEPI010792"/>
</dbReference>
<keyword evidence="3" id="KW-0325">Glycoprotein</keyword>
<evidence type="ECO:0000256" key="4">
    <source>
        <dbReference type="SAM" id="MobiDB-lite"/>
    </source>
</evidence>
<dbReference type="Gene3D" id="2.10.90.10">
    <property type="entry name" value="Cystine-knot cytokines"/>
    <property type="match status" value="1"/>
</dbReference>
<evidence type="ECO:0000259" key="5">
    <source>
        <dbReference type="Pfam" id="PF16077"/>
    </source>
</evidence>
<protein>
    <recommendedName>
        <fullName evidence="5">Spaetzle domain-containing protein</fullName>
    </recommendedName>
</protein>
<dbReference type="SUPFAM" id="SSF57501">
    <property type="entry name" value="Cystine-knot cytokines"/>
    <property type="match status" value="1"/>
</dbReference>
<dbReference type="InterPro" id="IPR032104">
    <property type="entry name" value="Spaetzle"/>
</dbReference>
<dbReference type="PANTHER" id="PTHR23199">
    <property type="entry name" value="NEUROTROPHIN 1-RELATED"/>
    <property type="match status" value="1"/>
</dbReference>
<dbReference type="VEuPathDB" id="VectorBase:AEPI010792"/>
<evidence type="ECO:0000256" key="2">
    <source>
        <dbReference type="ARBA" id="ARBA00023157"/>
    </source>
</evidence>
<dbReference type="InterPro" id="IPR052444">
    <property type="entry name" value="Spz/Toll_ligand-like"/>
</dbReference>
<dbReference type="AlphaFoldDB" id="A0A182PV05"/>
<keyword evidence="1" id="KW-0732">Signal</keyword>
<evidence type="ECO:0000256" key="1">
    <source>
        <dbReference type="ARBA" id="ARBA00022729"/>
    </source>
</evidence>